<evidence type="ECO:0000256" key="2">
    <source>
        <dbReference type="ARBA" id="ARBA00022692"/>
    </source>
</evidence>
<dbReference type="NCBIfam" id="NF010395">
    <property type="entry name" value="PRK13823.1"/>
    <property type="match status" value="1"/>
</dbReference>
<evidence type="ECO:0000313" key="6">
    <source>
        <dbReference type="EMBL" id="MDX5929482.1"/>
    </source>
</evidence>
<reference evidence="6 7" key="1">
    <citation type="submission" date="2023-11" db="EMBL/GenBank/DDBJ databases">
        <title>MicrobeMod: A computational toolkit for identifying prokaryotic methylation and restriction-modification with nanopore sequencing.</title>
        <authorList>
            <person name="Crits-Christoph A."/>
            <person name="Kang S.C."/>
            <person name="Lee H."/>
            <person name="Ostrov N."/>
        </authorList>
    </citation>
    <scope>NUCLEOTIDE SEQUENCE [LARGE SCALE GENOMIC DNA]</scope>
    <source>
        <strain evidence="6 7">DSMZ 700</strain>
    </source>
</reference>
<sequence length="101" mass="11604">MALRRLPIHRALWRPHLIAGGERDLMLGLIVFSVGLPVTTQTIFSVVVGVSLGVFGTAMLRWLAKIDPQFLKVYRRARAYRAYYSPRSRPARVDDRIRKQL</sequence>
<dbReference type="GO" id="GO:0016020">
    <property type="term" value="C:membrane"/>
    <property type="evidence" value="ECO:0007669"/>
    <property type="project" value="UniProtKB-SubCell"/>
</dbReference>
<organism evidence="6 7">
    <name type="scientific">Acidiphilium acidophilum</name>
    <name type="common">Thiobacillus acidophilus</name>
    <dbReference type="NCBI Taxonomy" id="76588"/>
    <lineage>
        <taxon>Bacteria</taxon>
        <taxon>Pseudomonadati</taxon>
        <taxon>Pseudomonadota</taxon>
        <taxon>Alphaproteobacteria</taxon>
        <taxon>Acetobacterales</taxon>
        <taxon>Acidocellaceae</taxon>
        <taxon>Acidiphilium</taxon>
    </lineage>
</organism>
<dbReference type="EMBL" id="JAWXYB010000006">
    <property type="protein sequence ID" value="MDX5929482.1"/>
    <property type="molecule type" value="Genomic_DNA"/>
</dbReference>
<dbReference type="AlphaFoldDB" id="A0AAW9DM83"/>
<evidence type="ECO:0000256" key="1">
    <source>
        <dbReference type="ARBA" id="ARBA00004370"/>
    </source>
</evidence>
<evidence type="ECO:0000256" key="3">
    <source>
        <dbReference type="ARBA" id="ARBA00022989"/>
    </source>
</evidence>
<accession>A0AAW9DM83</accession>
<proteinExistence type="predicted"/>
<evidence type="ECO:0000256" key="5">
    <source>
        <dbReference type="SAM" id="Phobius"/>
    </source>
</evidence>
<feature type="transmembrane region" description="Helical" evidence="5">
    <location>
        <begin position="42"/>
        <end position="64"/>
    </location>
</feature>
<protein>
    <submittedName>
        <fullName evidence="6">Conjugal transfer protein TrbD</fullName>
    </submittedName>
</protein>
<comment type="caution">
    <text evidence="6">The sequence shown here is derived from an EMBL/GenBank/DDBJ whole genome shotgun (WGS) entry which is preliminary data.</text>
</comment>
<evidence type="ECO:0000256" key="4">
    <source>
        <dbReference type="ARBA" id="ARBA00023136"/>
    </source>
</evidence>
<dbReference type="Proteomes" id="UP001279553">
    <property type="component" value="Unassembled WGS sequence"/>
</dbReference>
<dbReference type="RefSeq" id="WP_319612552.1">
    <property type="nucleotide sequence ID" value="NZ_JAWXYB010000006.1"/>
</dbReference>
<evidence type="ECO:0000313" key="7">
    <source>
        <dbReference type="Proteomes" id="UP001279553"/>
    </source>
</evidence>
<keyword evidence="4 5" id="KW-0472">Membrane</keyword>
<gene>
    <name evidence="6" type="primary">trbD</name>
    <name evidence="6" type="ORF">SIL87_01700</name>
</gene>
<keyword evidence="7" id="KW-1185">Reference proteome</keyword>
<keyword evidence="3 5" id="KW-1133">Transmembrane helix</keyword>
<dbReference type="Pfam" id="PF05101">
    <property type="entry name" value="VirB3"/>
    <property type="match status" value="1"/>
</dbReference>
<keyword evidence="2 5" id="KW-0812">Transmembrane</keyword>
<name>A0AAW9DM83_ACIAO</name>
<comment type="subcellular location">
    <subcellularLocation>
        <location evidence="1">Membrane</location>
    </subcellularLocation>
</comment>
<dbReference type="InterPro" id="IPR007792">
    <property type="entry name" value="T4SS_VirB3/TrbD/AvhB"/>
</dbReference>